<evidence type="ECO:0000313" key="2">
    <source>
        <dbReference type="EMBL" id="QXL88574.1"/>
    </source>
</evidence>
<dbReference type="AlphaFoldDB" id="A0A975TVP4"/>
<evidence type="ECO:0000313" key="3">
    <source>
        <dbReference type="Proteomes" id="UP000693972"/>
    </source>
</evidence>
<accession>A0A975TVP4</accession>
<dbReference type="EMBL" id="CP078073">
    <property type="protein sequence ID" value="QXL88574.1"/>
    <property type="molecule type" value="Genomic_DNA"/>
</dbReference>
<keyword evidence="3" id="KW-1185">Reference proteome</keyword>
<dbReference type="InterPro" id="IPR047784">
    <property type="entry name" value="TrgA"/>
</dbReference>
<dbReference type="Proteomes" id="UP000693972">
    <property type="component" value="Unassembled WGS sequence"/>
</dbReference>
<feature type="transmembrane region" description="Helical" evidence="1">
    <location>
        <begin position="75"/>
        <end position="93"/>
    </location>
</feature>
<sequence>MPTGAKLVGSIVFFAIGYYAAMQAKLTFEEGTPATYFNITIAIIGFLQGWMVVGRRAGAGFVFAASNGMRAGAQIALFGLALFALRTMFLRSMDLRYSAPGEALTEAMELFLQYFQQSLTPGIWGVLLLGGIIGGIVTEIAGRAWR</sequence>
<gene>
    <name evidence="2" type="ORF">KUL25_03355</name>
</gene>
<dbReference type="EMBL" id="JAIMBW010000001">
    <property type="protein sequence ID" value="MBY4891800.1"/>
    <property type="molecule type" value="Genomic_DNA"/>
</dbReference>
<dbReference type="NCBIfam" id="NF033773">
    <property type="entry name" value="tellur_TrgA"/>
    <property type="match status" value="1"/>
</dbReference>
<feature type="transmembrane region" description="Helical" evidence="1">
    <location>
        <begin position="7"/>
        <end position="24"/>
    </location>
</feature>
<keyword evidence="1" id="KW-0812">Transmembrane</keyword>
<evidence type="ECO:0000256" key="1">
    <source>
        <dbReference type="SAM" id="Phobius"/>
    </source>
</evidence>
<name>A0A975TVP4_9RHOB</name>
<feature type="transmembrane region" description="Helical" evidence="1">
    <location>
        <begin position="36"/>
        <end position="54"/>
    </location>
</feature>
<organism evidence="2">
    <name type="scientific">Gymnodinialimonas phycosphaerae</name>
    <dbReference type="NCBI Taxonomy" id="2841589"/>
    <lineage>
        <taxon>Bacteria</taxon>
        <taxon>Pseudomonadati</taxon>
        <taxon>Pseudomonadota</taxon>
        <taxon>Alphaproteobacteria</taxon>
        <taxon>Rhodobacterales</taxon>
        <taxon>Paracoccaceae</taxon>
        <taxon>Gymnodinialimonas</taxon>
    </lineage>
</organism>
<dbReference type="RefSeq" id="WP_257891641.1">
    <property type="nucleotide sequence ID" value="NZ_JAIMBW010000001.1"/>
</dbReference>
<feature type="transmembrane region" description="Helical" evidence="1">
    <location>
        <begin position="122"/>
        <end position="142"/>
    </location>
</feature>
<keyword evidence="1" id="KW-0472">Membrane</keyword>
<protein>
    <submittedName>
        <fullName evidence="2">TrgA family protein</fullName>
    </submittedName>
</protein>
<proteinExistence type="predicted"/>
<keyword evidence="1" id="KW-1133">Transmembrane helix</keyword>
<reference evidence="2 3" key="1">
    <citation type="submission" date="2021-07" db="EMBL/GenBank/DDBJ databases">
        <title>Karlodiniumbacter phycospheric gen. nov., sp. nov., a phycosphere bacterium isolated from karlodinium veneficum.</title>
        <authorList>
            <person name="Peng Y."/>
            <person name="Jiang L."/>
            <person name="Lee J."/>
        </authorList>
    </citation>
    <scope>NUCLEOTIDE SEQUENCE</scope>
    <source>
        <strain evidence="2 3">N5</strain>
    </source>
</reference>